<keyword evidence="2" id="KW-1185">Reference proteome</keyword>
<comment type="caution">
    <text evidence="1">The sequence shown here is derived from an EMBL/GenBank/DDBJ whole genome shotgun (WGS) entry which is preliminary data.</text>
</comment>
<name>A0A4C1ZZ30_EUMVA</name>
<sequence>MFASNSIKALAVRAFRPKPASVGRFPAQCGAHPSLGHARLCIFQVPVLFVIKTPTVLTTFRQLIEISE</sequence>
<protein>
    <submittedName>
        <fullName evidence="1">Uncharacterized protein</fullName>
    </submittedName>
</protein>
<dbReference type="EMBL" id="BGZK01002243">
    <property type="protein sequence ID" value="GBP92143.1"/>
    <property type="molecule type" value="Genomic_DNA"/>
</dbReference>
<dbReference type="Proteomes" id="UP000299102">
    <property type="component" value="Unassembled WGS sequence"/>
</dbReference>
<evidence type="ECO:0000313" key="2">
    <source>
        <dbReference type="Proteomes" id="UP000299102"/>
    </source>
</evidence>
<organism evidence="1 2">
    <name type="scientific">Eumeta variegata</name>
    <name type="common">Bagworm moth</name>
    <name type="synonym">Eumeta japonica</name>
    <dbReference type="NCBI Taxonomy" id="151549"/>
    <lineage>
        <taxon>Eukaryota</taxon>
        <taxon>Metazoa</taxon>
        <taxon>Ecdysozoa</taxon>
        <taxon>Arthropoda</taxon>
        <taxon>Hexapoda</taxon>
        <taxon>Insecta</taxon>
        <taxon>Pterygota</taxon>
        <taxon>Neoptera</taxon>
        <taxon>Endopterygota</taxon>
        <taxon>Lepidoptera</taxon>
        <taxon>Glossata</taxon>
        <taxon>Ditrysia</taxon>
        <taxon>Tineoidea</taxon>
        <taxon>Psychidae</taxon>
        <taxon>Oiketicinae</taxon>
        <taxon>Eumeta</taxon>
    </lineage>
</organism>
<dbReference type="AlphaFoldDB" id="A0A4C1ZZ30"/>
<accession>A0A4C1ZZ30</accession>
<proteinExistence type="predicted"/>
<feature type="non-terminal residue" evidence="1">
    <location>
        <position position="68"/>
    </location>
</feature>
<reference evidence="1 2" key="1">
    <citation type="journal article" date="2019" name="Commun. Biol.">
        <title>The bagworm genome reveals a unique fibroin gene that provides high tensile strength.</title>
        <authorList>
            <person name="Kono N."/>
            <person name="Nakamura H."/>
            <person name="Ohtoshi R."/>
            <person name="Tomita M."/>
            <person name="Numata K."/>
            <person name="Arakawa K."/>
        </authorList>
    </citation>
    <scope>NUCLEOTIDE SEQUENCE [LARGE SCALE GENOMIC DNA]</scope>
</reference>
<evidence type="ECO:0000313" key="1">
    <source>
        <dbReference type="EMBL" id="GBP92143.1"/>
    </source>
</evidence>
<gene>
    <name evidence="1" type="ORF">EVAR_66634_1</name>
</gene>